<dbReference type="GO" id="GO:0005637">
    <property type="term" value="C:nuclear inner membrane"/>
    <property type="evidence" value="ECO:0007669"/>
    <property type="project" value="TreeGrafter"/>
</dbReference>
<dbReference type="STRING" id="113540.ENSSFOP00015041763"/>
<evidence type="ECO:0000256" key="6">
    <source>
        <dbReference type="ARBA" id="ARBA00022824"/>
    </source>
</evidence>
<evidence type="ECO:0000256" key="3">
    <source>
        <dbReference type="ARBA" id="ARBA00004586"/>
    </source>
</evidence>
<reference evidence="12 13" key="1">
    <citation type="submission" date="2015-08" db="EMBL/GenBank/DDBJ databases">
        <title>The genome of the Asian arowana (Scleropages formosus).</title>
        <authorList>
            <person name="Tan M.H."/>
            <person name="Gan H.M."/>
            <person name="Croft L.J."/>
            <person name="Austin C.M."/>
        </authorList>
    </citation>
    <scope>NUCLEOTIDE SEQUENCE [LARGE SCALE GENOMIC DNA]</scope>
    <source>
        <strain evidence="12">Aro1</strain>
    </source>
</reference>
<keyword evidence="5 11" id="KW-0812">Transmembrane</keyword>
<comment type="subcellular location">
    <subcellularLocation>
        <location evidence="1">Endomembrane system</location>
        <topology evidence="1">Multi-pass membrane protein</topology>
    </subcellularLocation>
    <subcellularLocation>
        <location evidence="3">Endoplasmic reticulum membrane</location>
    </subcellularLocation>
    <subcellularLocation>
        <location evidence="2">Nucleus envelope</location>
    </subcellularLocation>
</comment>
<feature type="compositionally biased region" description="Basic and acidic residues" evidence="10">
    <location>
        <begin position="9"/>
        <end position="20"/>
    </location>
</feature>
<evidence type="ECO:0000256" key="2">
    <source>
        <dbReference type="ARBA" id="ARBA00004259"/>
    </source>
</evidence>
<feature type="transmembrane region" description="Helical" evidence="11">
    <location>
        <begin position="366"/>
        <end position="385"/>
    </location>
</feature>
<keyword evidence="8 11" id="KW-0472">Membrane</keyword>
<proteinExistence type="inferred from homology"/>
<name>A0A0P7TRP3_SCLFO</name>
<feature type="transmembrane region" description="Helical" evidence="11">
    <location>
        <begin position="392"/>
        <end position="412"/>
    </location>
</feature>
<evidence type="ECO:0000256" key="8">
    <source>
        <dbReference type="ARBA" id="ARBA00023136"/>
    </source>
</evidence>
<dbReference type="AlphaFoldDB" id="A0A0P7TRP3"/>
<organism evidence="12 13">
    <name type="scientific">Scleropages formosus</name>
    <name type="common">Asian bonytongue</name>
    <name type="synonym">Osteoglossum formosum</name>
    <dbReference type="NCBI Taxonomy" id="113540"/>
    <lineage>
        <taxon>Eukaryota</taxon>
        <taxon>Metazoa</taxon>
        <taxon>Chordata</taxon>
        <taxon>Craniata</taxon>
        <taxon>Vertebrata</taxon>
        <taxon>Euteleostomi</taxon>
        <taxon>Actinopterygii</taxon>
        <taxon>Neopterygii</taxon>
        <taxon>Teleostei</taxon>
        <taxon>Osteoglossocephala</taxon>
        <taxon>Osteoglossomorpha</taxon>
        <taxon>Osteoglossiformes</taxon>
        <taxon>Osteoglossidae</taxon>
        <taxon>Scleropages</taxon>
    </lineage>
</organism>
<evidence type="ECO:0000256" key="11">
    <source>
        <dbReference type="SAM" id="Phobius"/>
    </source>
</evidence>
<dbReference type="EMBL" id="JARO02010792">
    <property type="protein sequence ID" value="KPP60406.1"/>
    <property type="molecule type" value="Genomic_DNA"/>
</dbReference>
<evidence type="ECO:0000256" key="7">
    <source>
        <dbReference type="ARBA" id="ARBA00022989"/>
    </source>
</evidence>
<comment type="caution">
    <text evidence="12">The sequence shown here is derived from an EMBL/GenBank/DDBJ whole genome shotgun (WGS) entry which is preliminary data.</text>
</comment>
<sequence>MAATTTFGPRREERHAHSENRATPGFLERLSETVGGALLGVGLLAVSFYVLFTNEGRAQRTAASLDEALSQVVLLHPPFVPELQTNNQLVHLSAPLRTTQPLFDPNYQVAVAAVKLRREVEMYQWVEYQDSRDYQEDGETRSETTYTYNTEWRSEVINSRNFDKEIGHLNPSAMAVESVTVVAPEVWVGGFSLSKGLLEKINNFQRLSLGSFPAAASDPFLTVHEDYFYHATNPRRPEVGDVRVSFSYAGLSGEGSYPGPAQVVTVVAMQRDNQLVSFRSTSGEQIEILYLEELSAQEVFEKEHRMNSMKTWALRAAGWALMFLGISLATRIVYTLGGNRRRAHAHALKIRTKLLQMDWLPVVRDVVNVGLKLFALCVSSSLALLTIAAGWIFYRPLVAGALGALALVPFLVTRSRSHSPPKKHE</sequence>
<evidence type="ECO:0000256" key="1">
    <source>
        <dbReference type="ARBA" id="ARBA00004127"/>
    </source>
</evidence>
<evidence type="ECO:0000256" key="10">
    <source>
        <dbReference type="SAM" id="MobiDB-lite"/>
    </source>
</evidence>
<dbReference type="InterPro" id="IPR012430">
    <property type="entry name" value="TMEM43_fam"/>
</dbReference>
<dbReference type="PANTHER" id="PTHR13416:SF2">
    <property type="entry name" value="TRANSMEMBRANE PROTEIN 43"/>
    <property type="match status" value="1"/>
</dbReference>
<keyword evidence="7 11" id="KW-1133">Transmembrane helix</keyword>
<accession>A0A0P7TRP3</accession>
<protein>
    <submittedName>
        <fullName evidence="12">Transmembrane protein 43-like</fullName>
    </submittedName>
</protein>
<feature type="transmembrane region" description="Helical" evidence="11">
    <location>
        <begin position="34"/>
        <end position="52"/>
    </location>
</feature>
<dbReference type="GO" id="GO:0071763">
    <property type="term" value="P:nuclear membrane organization"/>
    <property type="evidence" value="ECO:0007669"/>
    <property type="project" value="TreeGrafter"/>
</dbReference>
<feature type="region of interest" description="Disordered" evidence="10">
    <location>
        <begin position="1"/>
        <end position="23"/>
    </location>
</feature>
<dbReference type="GO" id="GO:0005789">
    <property type="term" value="C:endoplasmic reticulum membrane"/>
    <property type="evidence" value="ECO:0007669"/>
    <property type="project" value="UniProtKB-SubCell"/>
</dbReference>
<evidence type="ECO:0000256" key="4">
    <source>
        <dbReference type="ARBA" id="ARBA00006627"/>
    </source>
</evidence>
<evidence type="ECO:0000313" key="13">
    <source>
        <dbReference type="Proteomes" id="UP000034805"/>
    </source>
</evidence>
<comment type="similarity">
    <text evidence="4">Belongs to the TMEM43 family.</text>
</comment>
<dbReference type="GO" id="GO:0006629">
    <property type="term" value="P:lipid metabolic process"/>
    <property type="evidence" value="ECO:0007669"/>
    <property type="project" value="TreeGrafter"/>
</dbReference>
<evidence type="ECO:0000256" key="9">
    <source>
        <dbReference type="ARBA" id="ARBA00023242"/>
    </source>
</evidence>
<feature type="transmembrane region" description="Helical" evidence="11">
    <location>
        <begin position="312"/>
        <end position="334"/>
    </location>
</feature>
<gene>
    <name evidence="12" type="ORF">Z043_121601</name>
</gene>
<keyword evidence="9" id="KW-0539">Nucleus</keyword>
<evidence type="ECO:0000256" key="5">
    <source>
        <dbReference type="ARBA" id="ARBA00022692"/>
    </source>
</evidence>
<dbReference type="PANTHER" id="PTHR13416">
    <property type="match status" value="1"/>
</dbReference>
<keyword evidence="6" id="KW-0256">Endoplasmic reticulum</keyword>
<evidence type="ECO:0000313" key="12">
    <source>
        <dbReference type="EMBL" id="KPP60406.1"/>
    </source>
</evidence>
<dbReference type="Pfam" id="PF07787">
    <property type="entry name" value="TMEM43"/>
    <property type="match status" value="2"/>
</dbReference>
<dbReference type="Proteomes" id="UP000034805">
    <property type="component" value="Unassembled WGS sequence"/>
</dbReference>